<dbReference type="InterPro" id="IPR006428">
    <property type="entry name" value="Portal_SPP1-type"/>
</dbReference>
<evidence type="ECO:0000256" key="1">
    <source>
        <dbReference type="SAM" id="MobiDB-lite"/>
    </source>
</evidence>
<proteinExistence type="predicted"/>
<dbReference type="OrthoDB" id="3189403at2"/>
<dbReference type="Pfam" id="PF05133">
    <property type="entry name" value="SPP1_portal"/>
    <property type="match status" value="1"/>
</dbReference>
<feature type="region of interest" description="Disordered" evidence="1">
    <location>
        <begin position="448"/>
        <end position="473"/>
    </location>
</feature>
<sequence length="473" mass="54450">MKYLNDRCIVSADNVFYYDSEKEITLSDVMRFILENEQLAREYAKMRRYYKADHDAIVRALPKPNNKPDNRLVLNYPKKLVDTFTGFSVGKPVQIMLPEDLGNKSLSQFNVSRKMDSVIARVWKESCIYGRAYFYVYSHDSEIYVTDALPLDTFVIYDNTVAHKPLYAVRYGHIGNSTNYKITVFSERYQWESDTSRNTSNFGVRQANPFGMIPIIEAVENDERLSVIKNVLPLIDEIDKAMSEKANDVDYFADAYMKVLGAILSEDDLENLRNYRIINLKSRESDDPNETPESLDVDFLSKPNADTTQENLINRVIDNLYQVSMITNLNDKDFGNSTGVALEMKYKPMLNLATLKSRGFIESLKDMYQVVFASDLIENISREAWKDLDINFQYDLPHDTLSEAQTAQILANLVSSETWLKTLSIVNDPRQEQERIEQEKNEQMKANMQVLKQTNAVTDGDPNANSRTSQEKD</sequence>
<reference evidence="2 3" key="1">
    <citation type="journal article" date="2015" name="Genome Announc.">
        <title>Expanding the biotechnology potential of lactobacilli through comparative genomics of 213 strains and associated genera.</title>
        <authorList>
            <person name="Sun Z."/>
            <person name="Harris H.M."/>
            <person name="McCann A."/>
            <person name="Guo C."/>
            <person name="Argimon S."/>
            <person name="Zhang W."/>
            <person name="Yang X."/>
            <person name="Jeffery I.B."/>
            <person name="Cooney J.C."/>
            <person name="Kagawa T.F."/>
            <person name="Liu W."/>
            <person name="Song Y."/>
            <person name="Salvetti E."/>
            <person name="Wrobel A."/>
            <person name="Rasinkangas P."/>
            <person name="Parkhill J."/>
            <person name="Rea M.C."/>
            <person name="O'Sullivan O."/>
            <person name="Ritari J."/>
            <person name="Douillard F.P."/>
            <person name="Paul Ross R."/>
            <person name="Yang R."/>
            <person name="Briner A.E."/>
            <person name="Felis G.E."/>
            <person name="de Vos W.M."/>
            <person name="Barrangou R."/>
            <person name="Klaenhammer T.R."/>
            <person name="Caufield P.W."/>
            <person name="Cui Y."/>
            <person name="Zhang H."/>
            <person name="O'Toole P.W."/>
        </authorList>
    </citation>
    <scope>NUCLEOTIDE SEQUENCE [LARGE SCALE GENOMIC DNA]</scope>
    <source>
        <strain evidence="2 3">DSM 16634</strain>
    </source>
</reference>
<dbReference type="InterPro" id="IPR021145">
    <property type="entry name" value="Portal_protein_SPP1_Gp6-like"/>
</dbReference>
<dbReference type="NCBIfam" id="TIGR01538">
    <property type="entry name" value="portal_SPP1"/>
    <property type="match status" value="1"/>
</dbReference>
<dbReference type="EMBL" id="AZFT01000049">
    <property type="protein sequence ID" value="KRL84593.1"/>
    <property type="molecule type" value="Genomic_DNA"/>
</dbReference>
<name>A0A0R1TTG2_9LACO</name>
<dbReference type="STRING" id="1423724.FC32_GL000485"/>
<evidence type="ECO:0000313" key="3">
    <source>
        <dbReference type="Proteomes" id="UP000051324"/>
    </source>
</evidence>
<evidence type="ECO:0008006" key="4">
    <source>
        <dbReference type="Google" id="ProtNLM"/>
    </source>
</evidence>
<comment type="caution">
    <text evidence="2">The sequence shown here is derived from an EMBL/GenBank/DDBJ whole genome shotgun (WGS) entry which is preliminary data.</text>
</comment>
<dbReference type="Proteomes" id="UP000051324">
    <property type="component" value="Unassembled WGS sequence"/>
</dbReference>
<keyword evidence="3" id="KW-1185">Reference proteome</keyword>
<dbReference type="AlphaFoldDB" id="A0A0R1TTG2"/>
<dbReference type="PATRIC" id="fig|1423724.4.peg.509"/>
<gene>
    <name evidence="2" type="ORF">FC32_GL000485</name>
</gene>
<evidence type="ECO:0000313" key="2">
    <source>
        <dbReference type="EMBL" id="KRL84593.1"/>
    </source>
</evidence>
<organism evidence="2 3">
    <name type="scientific">Ligilactobacillus apodemi DSM 16634 = JCM 16172</name>
    <dbReference type="NCBI Taxonomy" id="1423724"/>
    <lineage>
        <taxon>Bacteria</taxon>
        <taxon>Bacillati</taxon>
        <taxon>Bacillota</taxon>
        <taxon>Bacilli</taxon>
        <taxon>Lactobacillales</taxon>
        <taxon>Lactobacillaceae</taxon>
        <taxon>Ligilactobacillus</taxon>
    </lineage>
</organism>
<dbReference type="eggNOG" id="ENOG502Z7Z6">
    <property type="taxonomic scope" value="Bacteria"/>
</dbReference>
<accession>A0A0R1TTG2</accession>
<dbReference type="RefSeq" id="WP_025087791.1">
    <property type="nucleotide sequence ID" value="NZ_AZFT01000049.1"/>
</dbReference>
<protein>
    <recommendedName>
        <fullName evidence="4">Phage portal protein</fullName>
    </recommendedName>
</protein>